<organism evidence="1 2">
    <name type="scientific">Ficus carica</name>
    <name type="common">Common fig</name>
    <dbReference type="NCBI Taxonomy" id="3494"/>
    <lineage>
        <taxon>Eukaryota</taxon>
        <taxon>Viridiplantae</taxon>
        <taxon>Streptophyta</taxon>
        <taxon>Embryophyta</taxon>
        <taxon>Tracheophyta</taxon>
        <taxon>Spermatophyta</taxon>
        <taxon>Magnoliopsida</taxon>
        <taxon>eudicotyledons</taxon>
        <taxon>Gunneridae</taxon>
        <taxon>Pentapetalae</taxon>
        <taxon>rosids</taxon>
        <taxon>fabids</taxon>
        <taxon>Rosales</taxon>
        <taxon>Moraceae</taxon>
        <taxon>Ficeae</taxon>
        <taxon>Ficus</taxon>
    </lineage>
</organism>
<sequence length="69" mass="7470">MLISRSPLSRSLHPHKDGIATGVAFSWSSGFSSSQPEPTLWLTRQSNTNTLTGCSDVQLSDVAHSKKID</sequence>
<proteinExistence type="predicted"/>
<dbReference type="Proteomes" id="UP001187192">
    <property type="component" value="Unassembled WGS sequence"/>
</dbReference>
<dbReference type="AlphaFoldDB" id="A0AA87ZC70"/>
<protein>
    <submittedName>
        <fullName evidence="1">Uncharacterized protein</fullName>
    </submittedName>
</protein>
<keyword evidence="2" id="KW-1185">Reference proteome</keyword>
<gene>
    <name evidence="1" type="ORF">TIFTF001_003223</name>
</gene>
<accession>A0AA87ZC70</accession>
<name>A0AA87ZC70_FICCA</name>
<comment type="caution">
    <text evidence="1">The sequence shown here is derived from an EMBL/GenBank/DDBJ whole genome shotgun (WGS) entry which is preliminary data.</text>
</comment>
<dbReference type="EMBL" id="BTGU01000003">
    <property type="protein sequence ID" value="GMN31322.1"/>
    <property type="molecule type" value="Genomic_DNA"/>
</dbReference>
<reference evidence="1" key="1">
    <citation type="submission" date="2023-07" db="EMBL/GenBank/DDBJ databases">
        <title>draft genome sequence of fig (Ficus carica).</title>
        <authorList>
            <person name="Takahashi T."/>
            <person name="Nishimura K."/>
        </authorList>
    </citation>
    <scope>NUCLEOTIDE SEQUENCE</scope>
</reference>
<evidence type="ECO:0000313" key="1">
    <source>
        <dbReference type="EMBL" id="GMN31322.1"/>
    </source>
</evidence>
<evidence type="ECO:0000313" key="2">
    <source>
        <dbReference type="Proteomes" id="UP001187192"/>
    </source>
</evidence>